<proteinExistence type="predicted"/>
<dbReference type="AlphaFoldDB" id="A0A1M6ZED2"/>
<dbReference type="Proteomes" id="UP000184069">
    <property type="component" value="Unassembled WGS sequence"/>
</dbReference>
<evidence type="ECO:0000313" key="1">
    <source>
        <dbReference type="EMBL" id="SHL28866.1"/>
    </source>
</evidence>
<accession>A0A1M6ZED2</accession>
<dbReference type="EMBL" id="FRBM01000003">
    <property type="protein sequence ID" value="SHL28866.1"/>
    <property type="molecule type" value="Genomic_DNA"/>
</dbReference>
<organism evidence="1 2">
    <name type="scientific">Chryseobacterium contaminans</name>
    <dbReference type="NCBI Taxonomy" id="1423959"/>
    <lineage>
        <taxon>Bacteria</taxon>
        <taxon>Pseudomonadati</taxon>
        <taxon>Bacteroidota</taxon>
        <taxon>Flavobacteriia</taxon>
        <taxon>Flavobacteriales</taxon>
        <taxon>Weeksellaceae</taxon>
        <taxon>Chryseobacterium group</taxon>
        <taxon>Chryseobacterium</taxon>
    </lineage>
</organism>
<evidence type="ECO:0000313" key="2">
    <source>
        <dbReference type="Proteomes" id="UP000184069"/>
    </source>
</evidence>
<reference evidence="1 2" key="1">
    <citation type="submission" date="2016-11" db="EMBL/GenBank/DDBJ databases">
        <authorList>
            <person name="Jaros S."/>
            <person name="Januszkiewicz K."/>
            <person name="Wedrychowicz H."/>
        </authorList>
    </citation>
    <scope>NUCLEOTIDE SEQUENCE [LARGE SCALE GENOMIC DNA]</scope>
    <source>
        <strain evidence="1 2">DSM 27621</strain>
    </source>
</reference>
<dbReference type="STRING" id="1423959.SAMN05444407_103199"/>
<sequence>MKNVMCFCVLFDIANKLFQRAFIKLVKCTGFSVGVI</sequence>
<protein>
    <submittedName>
        <fullName evidence="1">Uncharacterized protein</fullName>
    </submittedName>
</protein>
<name>A0A1M6ZED2_9FLAO</name>
<gene>
    <name evidence="1" type="ORF">SAMN05444407_103199</name>
</gene>